<keyword evidence="3" id="KW-1185">Reference proteome</keyword>
<evidence type="ECO:0000313" key="3">
    <source>
        <dbReference type="Proteomes" id="UP001489897"/>
    </source>
</evidence>
<accession>A0ABU9RTZ0</accession>
<gene>
    <name evidence="2" type="ORF">VSR73_21020</name>
</gene>
<reference evidence="2 3" key="1">
    <citation type="submission" date="2024-01" db="EMBL/GenBank/DDBJ databases">
        <title>The diversity of rhizobia nodulating Mimosa spp. in eleven states of Brazil covering several biomes is determined by host plant, location, and edaphic factors.</title>
        <authorList>
            <person name="Rouws L."/>
            <person name="Barauna A."/>
            <person name="Beukes C."/>
            <person name="De Faria S.M."/>
            <person name="Gross E."/>
            <person name="Dos Reis Junior F.B."/>
            <person name="Simon M."/>
            <person name="Maluk M."/>
            <person name="Odee D.W."/>
            <person name="Kenicer G."/>
            <person name="Young J.P.W."/>
            <person name="Reis V.M."/>
            <person name="Zilli J."/>
            <person name="James E.K."/>
        </authorList>
    </citation>
    <scope>NUCLEOTIDE SEQUENCE [LARGE SCALE GENOMIC DNA]</scope>
    <source>
        <strain evidence="2 3">JPY167</strain>
    </source>
</reference>
<organism evidence="2 3">
    <name type="scientific">Paraburkholderia ferrariae</name>
    <dbReference type="NCBI Taxonomy" id="386056"/>
    <lineage>
        <taxon>Bacteria</taxon>
        <taxon>Pseudomonadati</taxon>
        <taxon>Pseudomonadota</taxon>
        <taxon>Betaproteobacteria</taxon>
        <taxon>Burkholderiales</taxon>
        <taxon>Burkholderiaceae</taxon>
        <taxon>Paraburkholderia</taxon>
    </lineage>
</organism>
<dbReference type="RefSeq" id="WP_342948175.1">
    <property type="nucleotide sequence ID" value="NZ_JAYMRV010000006.1"/>
</dbReference>
<proteinExistence type="predicted"/>
<protein>
    <submittedName>
        <fullName evidence="2">Uncharacterized protein</fullName>
    </submittedName>
</protein>
<evidence type="ECO:0000256" key="1">
    <source>
        <dbReference type="SAM" id="MobiDB-lite"/>
    </source>
</evidence>
<comment type="caution">
    <text evidence="2">The sequence shown here is derived from an EMBL/GenBank/DDBJ whole genome shotgun (WGS) entry which is preliminary data.</text>
</comment>
<dbReference type="EMBL" id="JAYMRV010000006">
    <property type="protein sequence ID" value="MEM5423540.1"/>
    <property type="molecule type" value="Genomic_DNA"/>
</dbReference>
<name>A0ABU9RTZ0_9BURK</name>
<dbReference type="Proteomes" id="UP001489897">
    <property type="component" value="Unassembled WGS sequence"/>
</dbReference>
<feature type="region of interest" description="Disordered" evidence="1">
    <location>
        <begin position="39"/>
        <end position="59"/>
    </location>
</feature>
<sequence length="59" mass="6462">MSPLSRTKSDVVEYEVPMTAILGRPASRELDERDLQAPLEAEDDVVVPKAHPVGTMASR</sequence>
<evidence type="ECO:0000313" key="2">
    <source>
        <dbReference type="EMBL" id="MEM5423540.1"/>
    </source>
</evidence>